<comment type="caution">
    <text evidence="2">The sequence shown here is derived from an EMBL/GenBank/DDBJ whole genome shotgun (WGS) entry which is preliminary data.</text>
</comment>
<dbReference type="RefSeq" id="WP_125593020.1">
    <property type="nucleotide sequence ID" value="NZ_JBHSSN010000015.1"/>
</dbReference>
<evidence type="ECO:0000259" key="1">
    <source>
        <dbReference type="PROSITE" id="PS50943"/>
    </source>
</evidence>
<dbReference type="Proteomes" id="UP001596186">
    <property type="component" value="Unassembled WGS sequence"/>
</dbReference>
<dbReference type="InterPro" id="IPR001387">
    <property type="entry name" value="Cro/C1-type_HTH"/>
</dbReference>
<reference evidence="3" key="1">
    <citation type="journal article" date="2019" name="Int. J. Syst. Evol. Microbiol.">
        <title>The Global Catalogue of Microorganisms (GCM) 10K type strain sequencing project: providing services to taxonomists for standard genome sequencing and annotation.</title>
        <authorList>
            <consortium name="The Broad Institute Genomics Platform"/>
            <consortium name="The Broad Institute Genome Sequencing Center for Infectious Disease"/>
            <person name="Wu L."/>
            <person name="Ma J."/>
        </authorList>
    </citation>
    <scope>NUCLEOTIDE SEQUENCE [LARGE SCALE GENOMIC DNA]</scope>
    <source>
        <strain evidence="3">CCM 8895</strain>
    </source>
</reference>
<sequence length="73" mass="8284">MNKLKEYRNILGETQQESAERLNISISKYQKAEQGIQGVSDSLKIKMANHFNTSVGVLFFGENITYSDKKVTN</sequence>
<dbReference type="Gene3D" id="1.10.260.40">
    <property type="entry name" value="lambda repressor-like DNA-binding domains"/>
    <property type="match status" value="1"/>
</dbReference>
<dbReference type="EMBL" id="JBHSSN010000015">
    <property type="protein sequence ID" value="MFC6324002.1"/>
    <property type="molecule type" value="Genomic_DNA"/>
</dbReference>
<organism evidence="2 3">
    <name type="scientific">Companilactobacillus baiquanensis</name>
    <dbReference type="NCBI Taxonomy" id="2486005"/>
    <lineage>
        <taxon>Bacteria</taxon>
        <taxon>Bacillati</taxon>
        <taxon>Bacillota</taxon>
        <taxon>Bacilli</taxon>
        <taxon>Lactobacillales</taxon>
        <taxon>Lactobacillaceae</taxon>
        <taxon>Companilactobacillus</taxon>
    </lineage>
</organism>
<evidence type="ECO:0000313" key="3">
    <source>
        <dbReference type="Proteomes" id="UP001596186"/>
    </source>
</evidence>
<dbReference type="CDD" id="cd00093">
    <property type="entry name" value="HTH_XRE"/>
    <property type="match status" value="1"/>
</dbReference>
<dbReference type="InterPro" id="IPR010982">
    <property type="entry name" value="Lambda_DNA-bd_dom_sf"/>
</dbReference>
<proteinExistence type="predicted"/>
<feature type="domain" description="HTH cro/C1-type" evidence="1">
    <location>
        <begin position="4"/>
        <end position="58"/>
    </location>
</feature>
<dbReference type="SUPFAM" id="SSF47413">
    <property type="entry name" value="lambda repressor-like DNA-binding domains"/>
    <property type="match status" value="1"/>
</dbReference>
<protein>
    <submittedName>
        <fullName evidence="2">Helix-turn-helix transcriptional regulator</fullName>
    </submittedName>
</protein>
<dbReference type="SMART" id="SM00530">
    <property type="entry name" value="HTH_XRE"/>
    <property type="match status" value="1"/>
</dbReference>
<gene>
    <name evidence="2" type="ORF">ACFP1F_09650</name>
</gene>
<accession>A0ABW1UX45</accession>
<dbReference type="PROSITE" id="PS50943">
    <property type="entry name" value="HTH_CROC1"/>
    <property type="match status" value="1"/>
</dbReference>
<name>A0ABW1UX45_9LACO</name>
<evidence type="ECO:0000313" key="2">
    <source>
        <dbReference type="EMBL" id="MFC6324002.1"/>
    </source>
</evidence>
<keyword evidence="3" id="KW-1185">Reference proteome</keyword>